<dbReference type="AlphaFoldDB" id="E4XVP2"/>
<accession>E4XVP2</accession>
<dbReference type="Proteomes" id="UP000011014">
    <property type="component" value="Unassembled WGS sequence"/>
</dbReference>
<name>E4XVP2_OIKDI</name>
<proteinExistence type="predicted"/>
<keyword evidence="3" id="KW-1185">Reference proteome</keyword>
<reference evidence="1" key="1">
    <citation type="journal article" date="2010" name="Science">
        <title>Plasticity of animal genome architecture unmasked by rapid evolution of a pelagic tunicate.</title>
        <authorList>
            <person name="Denoeud F."/>
            <person name="Henriet S."/>
            <person name="Mungpakdee S."/>
            <person name="Aury J.M."/>
            <person name="Da Silva C."/>
            <person name="Brinkmann H."/>
            <person name="Mikhaleva J."/>
            <person name="Olsen L.C."/>
            <person name="Jubin C."/>
            <person name="Canestro C."/>
            <person name="Bouquet J.M."/>
            <person name="Danks G."/>
            <person name="Poulain J."/>
            <person name="Campsteijn C."/>
            <person name="Adamski M."/>
            <person name="Cross I."/>
            <person name="Yadetie F."/>
            <person name="Muffato M."/>
            <person name="Louis A."/>
            <person name="Butcher S."/>
            <person name="Tsagkogeorga G."/>
            <person name="Konrad A."/>
            <person name="Singh S."/>
            <person name="Jensen M.F."/>
            <person name="Cong E.H."/>
            <person name="Eikeseth-Otteraa H."/>
            <person name="Noel B."/>
            <person name="Anthouard V."/>
            <person name="Porcel B.M."/>
            <person name="Kachouri-Lafond R."/>
            <person name="Nishino A."/>
            <person name="Ugolini M."/>
            <person name="Chourrout P."/>
            <person name="Nishida H."/>
            <person name="Aasland R."/>
            <person name="Huzurbazar S."/>
            <person name="Westhof E."/>
            <person name="Delsuc F."/>
            <person name="Lehrach H."/>
            <person name="Reinhardt R."/>
            <person name="Weissenbach J."/>
            <person name="Roy S.W."/>
            <person name="Artiguenave F."/>
            <person name="Postlethwait J.H."/>
            <person name="Manak J.R."/>
            <person name="Thompson E.M."/>
            <person name="Jaillon O."/>
            <person name="Du Pasquier L."/>
            <person name="Boudinot P."/>
            <person name="Liberles D.A."/>
            <person name="Volff J.N."/>
            <person name="Philippe H."/>
            <person name="Lenhard B."/>
            <person name="Roest Crollius H."/>
            <person name="Wincker P."/>
            <person name="Chourrout D."/>
        </authorList>
    </citation>
    <scope>NUCLEOTIDE SEQUENCE [LARGE SCALE GENOMIC DNA]</scope>
</reference>
<organism evidence="1">
    <name type="scientific">Oikopleura dioica</name>
    <name type="common">Tunicate</name>
    <dbReference type="NCBI Taxonomy" id="34765"/>
    <lineage>
        <taxon>Eukaryota</taxon>
        <taxon>Metazoa</taxon>
        <taxon>Chordata</taxon>
        <taxon>Tunicata</taxon>
        <taxon>Appendicularia</taxon>
        <taxon>Copelata</taxon>
        <taxon>Oikopleuridae</taxon>
        <taxon>Oikopleura</taxon>
    </lineage>
</organism>
<evidence type="ECO:0000313" key="2">
    <source>
        <dbReference type="EMBL" id="CBY43393.1"/>
    </source>
</evidence>
<sequence>MKIFAAIFSLASAQGSCNWIWGNSGDRLECLPNFYIDGICESGRRDDCGGFGTSVSFGIHCCPASRAIPIGEVANCGWQSGATGKDVSCPANKEGKTQLAIGRCSTSARNDSKGACQDGDVHSAYCCDTESVVDDVFCGWLYETYGKNLLCPTNLVATGFCGVNNTGDCQQGTKFAGIKCCPVKA</sequence>
<dbReference type="Proteomes" id="UP000001307">
    <property type="component" value="Unassembled WGS sequence"/>
</dbReference>
<dbReference type="EMBL" id="FN658182">
    <property type="protein sequence ID" value="CBY43393.1"/>
    <property type="molecule type" value="Genomic_DNA"/>
</dbReference>
<evidence type="ECO:0000313" key="3">
    <source>
        <dbReference type="Proteomes" id="UP000001307"/>
    </source>
</evidence>
<protein>
    <submittedName>
        <fullName evidence="1">Uncharacterized protein</fullName>
    </submittedName>
</protein>
<gene>
    <name evidence="1" type="ORF">GSOID_T00006688001</name>
    <name evidence="2" type="ORF">GSOID_T00027984001</name>
</gene>
<dbReference type="InParanoid" id="E4XVP2"/>
<dbReference type="EMBL" id="FN653217">
    <property type="protein sequence ID" value="CBY13760.1"/>
    <property type="molecule type" value="Genomic_DNA"/>
</dbReference>
<dbReference type="OrthoDB" id="10287016at2759"/>
<evidence type="ECO:0000313" key="1">
    <source>
        <dbReference type="EMBL" id="CBY13760.1"/>
    </source>
</evidence>